<dbReference type="InterPro" id="IPR013094">
    <property type="entry name" value="AB_hydrolase_3"/>
</dbReference>
<comment type="caution">
    <text evidence="3">The sequence shown here is derived from an EMBL/GenBank/DDBJ whole genome shotgun (WGS) entry which is preliminary data.</text>
</comment>
<dbReference type="RefSeq" id="WP_043845487.1">
    <property type="nucleotide sequence ID" value="NZ_AQQW01000009.1"/>
</dbReference>
<dbReference type="Pfam" id="PF07859">
    <property type="entry name" value="Abhydrolase_3"/>
    <property type="match status" value="1"/>
</dbReference>
<evidence type="ECO:0000259" key="2">
    <source>
        <dbReference type="Pfam" id="PF07859"/>
    </source>
</evidence>
<dbReference type="InterPro" id="IPR029058">
    <property type="entry name" value="AB_hydrolase_fold"/>
</dbReference>
<dbReference type="Gene3D" id="3.40.50.1820">
    <property type="entry name" value="alpha/beta hydrolase"/>
    <property type="match status" value="1"/>
</dbReference>
<keyword evidence="4" id="KW-1185">Reference proteome</keyword>
<reference evidence="3 4" key="1">
    <citation type="journal article" date="2014" name="Antonie Van Leeuwenhoek">
        <title>Roseivivax atlanticus sp. nov., isolated from surface seawater of the Atlantic Ocean.</title>
        <authorList>
            <person name="Li G."/>
            <person name="Lai Q."/>
            <person name="Liu X."/>
            <person name="Sun F."/>
            <person name="Shao Z."/>
        </authorList>
    </citation>
    <scope>NUCLEOTIDE SEQUENCE [LARGE SCALE GENOMIC DNA]</scope>
    <source>
        <strain evidence="3 4">22II-s10s</strain>
    </source>
</reference>
<proteinExistence type="predicted"/>
<dbReference type="SUPFAM" id="SSF53474">
    <property type="entry name" value="alpha/beta-Hydrolases"/>
    <property type="match status" value="1"/>
</dbReference>
<dbReference type="GO" id="GO:0016787">
    <property type="term" value="F:hydrolase activity"/>
    <property type="evidence" value="ECO:0007669"/>
    <property type="project" value="UniProtKB-KW"/>
</dbReference>
<dbReference type="InterPro" id="IPR050300">
    <property type="entry name" value="GDXG_lipolytic_enzyme"/>
</dbReference>
<evidence type="ECO:0000313" key="4">
    <source>
        <dbReference type="Proteomes" id="UP000019063"/>
    </source>
</evidence>
<feature type="domain" description="Alpha/beta hydrolase fold-3" evidence="2">
    <location>
        <begin position="69"/>
        <end position="269"/>
    </location>
</feature>
<accession>W4HIX7</accession>
<evidence type="ECO:0000256" key="1">
    <source>
        <dbReference type="ARBA" id="ARBA00022801"/>
    </source>
</evidence>
<dbReference type="PATRIC" id="fig|1317118.6.peg.3025"/>
<dbReference type="PANTHER" id="PTHR48081">
    <property type="entry name" value="AB HYDROLASE SUPERFAMILY PROTEIN C4A8.06C"/>
    <property type="match status" value="1"/>
</dbReference>
<dbReference type="Proteomes" id="UP000019063">
    <property type="component" value="Unassembled WGS sequence"/>
</dbReference>
<gene>
    <name evidence="3" type="ORF">ATO8_14702</name>
</gene>
<dbReference type="eggNOG" id="COG0657">
    <property type="taxonomic scope" value="Bacteria"/>
</dbReference>
<organism evidence="3 4">
    <name type="scientific">Roseivivax marinus</name>
    <dbReference type="NCBI Taxonomy" id="1379903"/>
    <lineage>
        <taxon>Bacteria</taxon>
        <taxon>Pseudomonadati</taxon>
        <taxon>Pseudomonadota</taxon>
        <taxon>Alphaproteobacteria</taxon>
        <taxon>Rhodobacterales</taxon>
        <taxon>Roseobacteraceae</taxon>
        <taxon>Roseivivax</taxon>
    </lineage>
</organism>
<protein>
    <submittedName>
        <fullName evidence="3">Alpha/beta hydrolase</fullName>
    </submittedName>
</protein>
<dbReference type="PANTHER" id="PTHR48081:SF8">
    <property type="entry name" value="ALPHA_BETA HYDROLASE FOLD-3 DOMAIN-CONTAINING PROTEIN-RELATED"/>
    <property type="match status" value="1"/>
</dbReference>
<dbReference type="STRING" id="1379903.ATO8_14702"/>
<dbReference type="AlphaFoldDB" id="W4HIX7"/>
<evidence type="ECO:0000313" key="3">
    <source>
        <dbReference type="EMBL" id="ETW11925.1"/>
    </source>
</evidence>
<sequence>MSWQSKLLGLHMRWTVKPWLARVENPGDFSSDVDMLRPLLRRPPFLRRFSRPDGLTWISASLTRENAAILYFHGGAYVAGSPDGYVGPLAQLSTLSGVEICAPRYRLAPEHPFPAAFEDAVRAWKKLRRLGYRPRDIVIGGDSAGGGLALALLSRLCRRGTPPLAAFAFSPWTDLAMTGDSLTENADLDAMLPADRMAEVVDLYLNGRSPTDWRASPLYGVYPDCPPVLLQYGESEILRDDSVRMAARLRQYGATVTEEALPDVPHVWQILDGWIPEARASLESTGRFVQSAFEDDATIR</sequence>
<dbReference type="EMBL" id="AQQW01000009">
    <property type="protein sequence ID" value="ETW11925.1"/>
    <property type="molecule type" value="Genomic_DNA"/>
</dbReference>
<keyword evidence="1 3" id="KW-0378">Hydrolase</keyword>
<name>W4HIX7_9RHOB</name>